<keyword evidence="9" id="KW-1185">Reference proteome</keyword>
<evidence type="ECO:0000256" key="1">
    <source>
        <dbReference type="ARBA" id="ARBA00002963"/>
    </source>
</evidence>
<dbReference type="AlphaFoldDB" id="A0A165Q620"/>
<evidence type="ECO:0000256" key="4">
    <source>
        <dbReference type="ARBA" id="ARBA00022946"/>
    </source>
</evidence>
<evidence type="ECO:0000256" key="3">
    <source>
        <dbReference type="ARBA" id="ARBA00009734"/>
    </source>
</evidence>
<comment type="similarity">
    <text evidence="3">Belongs to the FMP46 family.</text>
</comment>
<dbReference type="GO" id="GO:0016491">
    <property type="term" value="F:oxidoreductase activity"/>
    <property type="evidence" value="ECO:0007669"/>
    <property type="project" value="UniProtKB-KW"/>
</dbReference>
<feature type="region of interest" description="Disordered" evidence="7">
    <location>
        <begin position="144"/>
        <end position="164"/>
    </location>
</feature>
<evidence type="ECO:0008006" key="10">
    <source>
        <dbReference type="Google" id="ProtNLM"/>
    </source>
</evidence>
<dbReference type="PANTHER" id="PTHR28071">
    <property type="entry name" value="REDOX PROTEIN FMP46, MITOCHONDRIAL-RELATED"/>
    <property type="match status" value="1"/>
</dbReference>
<keyword evidence="6" id="KW-0496">Mitochondrion</keyword>
<dbReference type="InterPro" id="IPR036249">
    <property type="entry name" value="Thioredoxin-like_sf"/>
</dbReference>
<evidence type="ECO:0000256" key="2">
    <source>
        <dbReference type="ARBA" id="ARBA00004173"/>
    </source>
</evidence>
<comment type="function">
    <text evidence="1">Putative mitochondrial redox protein which could be involved in the reduction of small toxic molecules.</text>
</comment>
<feature type="compositionally biased region" description="Basic and acidic residues" evidence="7">
    <location>
        <begin position="144"/>
        <end position="158"/>
    </location>
</feature>
<dbReference type="Proteomes" id="UP000076727">
    <property type="component" value="Unassembled WGS sequence"/>
</dbReference>
<sequence length="164" mass="17843">MFSSFLRSIPQISIFHNTTSPPSITALQLLRAALSSPYPAHQPNAPPLRFNLEVLENKPPTSDQLRTILSYLPAATSAPGGVSPDVLVSSHPTVETRPTSTEGVVKLASTNLHALKWPIVVDWDAGRAAVGDVEGVKSILEELRKKRDGEMKEDEGHKPKGWFS</sequence>
<organism evidence="8 9">
    <name type="scientific">Daedalea quercina L-15889</name>
    <dbReference type="NCBI Taxonomy" id="1314783"/>
    <lineage>
        <taxon>Eukaryota</taxon>
        <taxon>Fungi</taxon>
        <taxon>Dikarya</taxon>
        <taxon>Basidiomycota</taxon>
        <taxon>Agaricomycotina</taxon>
        <taxon>Agaricomycetes</taxon>
        <taxon>Polyporales</taxon>
        <taxon>Fomitopsis</taxon>
    </lineage>
</organism>
<dbReference type="Gene3D" id="3.40.30.10">
    <property type="entry name" value="Glutaredoxin"/>
    <property type="match status" value="1"/>
</dbReference>
<protein>
    <recommendedName>
        <fullName evidence="10">DUF1687-domain-containing protein</fullName>
    </recommendedName>
</protein>
<reference evidence="8 9" key="1">
    <citation type="journal article" date="2016" name="Mol. Biol. Evol.">
        <title>Comparative Genomics of Early-Diverging Mushroom-Forming Fungi Provides Insights into the Origins of Lignocellulose Decay Capabilities.</title>
        <authorList>
            <person name="Nagy L.G."/>
            <person name="Riley R."/>
            <person name="Tritt A."/>
            <person name="Adam C."/>
            <person name="Daum C."/>
            <person name="Floudas D."/>
            <person name="Sun H."/>
            <person name="Yadav J.S."/>
            <person name="Pangilinan J."/>
            <person name="Larsson K.H."/>
            <person name="Matsuura K."/>
            <person name="Barry K."/>
            <person name="Labutti K."/>
            <person name="Kuo R."/>
            <person name="Ohm R.A."/>
            <person name="Bhattacharya S.S."/>
            <person name="Shirouzu T."/>
            <person name="Yoshinaga Y."/>
            <person name="Martin F.M."/>
            <person name="Grigoriev I.V."/>
            <person name="Hibbett D.S."/>
        </authorList>
    </citation>
    <scope>NUCLEOTIDE SEQUENCE [LARGE SCALE GENOMIC DNA]</scope>
    <source>
        <strain evidence="8 9">L-15889</strain>
    </source>
</reference>
<gene>
    <name evidence="8" type="ORF">DAEQUDRAFT_727249</name>
</gene>
<evidence type="ECO:0000313" key="9">
    <source>
        <dbReference type="Proteomes" id="UP000076727"/>
    </source>
</evidence>
<keyword evidence="5" id="KW-0560">Oxidoreductase</keyword>
<keyword evidence="4" id="KW-0809">Transit peptide</keyword>
<evidence type="ECO:0000313" key="8">
    <source>
        <dbReference type="EMBL" id="KZT69055.1"/>
    </source>
</evidence>
<dbReference type="GO" id="GO:0005739">
    <property type="term" value="C:mitochondrion"/>
    <property type="evidence" value="ECO:0007669"/>
    <property type="project" value="UniProtKB-SubCell"/>
</dbReference>
<comment type="subcellular location">
    <subcellularLocation>
        <location evidence="2">Mitochondrion</location>
    </subcellularLocation>
</comment>
<name>A0A165Q620_9APHY</name>
<accession>A0A165Q620</accession>
<dbReference type="InterPro" id="IPR012882">
    <property type="entry name" value="Fmp46"/>
</dbReference>
<proteinExistence type="inferred from homology"/>
<dbReference type="SUPFAM" id="SSF52833">
    <property type="entry name" value="Thioredoxin-like"/>
    <property type="match status" value="1"/>
</dbReference>
<dbReference type="PANTHER" id="PTHR28071:SF1">
    <property type="entry name" value="REDOX PROTEIN FMP46, MITOCHONDRIAL-RELATED"/>
    <property type="match status" value="1"/>
</dbReference>
<evidence type="ECO:0000256" key="6">
    <source>
        <dbReference type="ARBA" id="ARBA00023128"/>
    </source>
</evidence>
<dbReference type="EMBL" id="KV429061">
    <property type="protein sequence ID" value="KZT69055.1"/>
    <property type="molecule type" value="Genomic_DNA"/>
</dbReference>
<dbReference type="OrthoDB" id="59229at2759"/>
<evidence type="ECO:0000256" key="7">
    <source>
        <dbReference type="SAM" id="MobiDB-lite"/>
    </source>
</evidence>
<dbReference type="Pfam" id="PF07955">
    <property type="entry name" value="DUF1687"/>
    <property type="match status" value="1"/>
</dbReference>
<evidence type="ECO:0000256" key="5">
    <source>
        <dbReference type="ARBA" id="ARBA00023002"/>
    </source>
</evidence>